<feature type="region of interest" description="Disordered" evidence="1">
    <location>
        <begin position="897"/>
        <end position="921"/>
    </location>
</feature>
<keyword evidence="4" id="KW-1185">Reference proteome</keyword>
<feature type="compositionally biased region" description="Polar residues" evidence="1">
    <location>
        <begin position="498"/>
        <end position="511"/>
    </location>
</feature>
<name>A0A439DEG5_9PEZI</name>
<accession>A0A439DEG5</accession>
<dbReference type="AlphaFoldDB" id="A0A439DEG5"/>
<feature type="transmembrane region" description="Helical" evidence="2">
    <location>
        <begin position="34"/>
        <end position="56"/>
    </location>
</feature>
<evidence type="ECO:0000313" key="4">
    <source>
        <dbReference type="Proteomes" id="UP000286045"/>
    </source>
</evidence>
<feature type="region of interest" description="Disordered" evidence="1">
    <location>
        <begin position="698"/>
        <end position="771"/>
    </location>
</feature>
<organism evidence="3 4">
    <name type="scientific">Xylaria grammica</name>
    <dbReference type="NCBI Taxonomy" id="363999"/>
    <lineage>
        <taxon>Eukaryota</taxon>
        <taxon>Fungi</taxon>
        <taxon>Dikarya</taxon>
        <taxon>Ascomycota</taxon>
        <taxon>Pezizomycotina</taxon>
        <taxon>Sordariomycetes</taxon>
        <taxon>Xylariomycetidae</taxon>
        <taxon>Xylariales</taxon>
        <taxon>Xylariaceae</taxon>
        <taxon>Xylaria</taxon>
    </lineage>
</organism>
<feature type="compositionally biased region" description="Polar residues" evidence="1">
    <location>
        <begin position="462"/>
        <end position="475"/>
    </location>
</feature>
<feature type="compositionally biased region" description="Gly residues" evidence="1">
    <location>
        <begin position="982"/>
        <end position="992"/>
    </location>
</feature>
<dbReference type="EMBL" id="RYZI01000041">
    <property type="protein sequence ID" value="RWA12807.1"/>
    <property type="molecule type" value="Genomic_DNA"/>
</dbReference>
<feature type="region of interest" description="Disordered" evidence="1">
    <location>
        <begin position="89"/>
        <end position="123"/>
    </location>
</feature>
<feature type="compositionally biased region" description="Basic and acidic residues" evidence="1">
    <location>
        <begin position="109"/>
        <end position="123"/>
    </location>
</feature>
<keyword evidence="2" id="KW-1133">Transmembrane helix</keyword>
<keyword evidence="2" id="KW-0472">Membrane</keyword>
<feature type="compositionally biased region" description="Basic and acidic residues" evidence="1">
    <location>
        <begin position="384"/>
        <end position="394"/>
    </location>
</feature>
<feature type="region of interest" description="Disordered" evidence="1">
    <location>
        <begin position="650"/>
        <end position="670"/>
    </location>
</feature>
<feature type="compositionally biased region" description="Polar residues" evidence="1">
    <location>
        <begin position="520"/>
        <end position="532"/>
    </location>
</feature>
<evidence type="ECO:0000313" key="3">
    <source>
        <dbReference type="EMBL" id="RWA12807.1"/>
    </source>
</evidence>
<proteinExistence type="predicted"/>
<evidence type="ECO:0000256" key="2">
    <source>
        <dbReference type="SAM" id="Phobius"/>
    </source>
</evidence>
<feature type="region of interest" description="Disordered" evidence="1">
    <location>
        <begin position="151"/>
        <end position="190"/>
    </location>
</feature>
<dbReference type="Proteomes" id="UP000286045">
    <property type="component" value="Unassembled WGS sequence"/>
</dbReference>
<feature type="compositionally biased region" description="Low complexity" evidence="1">
    <location>
        <begin position="438"/>
        <end position="450"/>
    </location>
</feature>
<feature type="region of interest" description="Disordered" evidence="1">
    <location>
        <begin position="591"/>
        <end position="610"/>
    </location>
</feature>
<protein>
    <submittedName>
        <fullName evidence="3">Uncharacterized protein</fullName>
    </submittedName>
</protein>
<feature type="compositionally biased region" description="Low complexity" evidence="1">
    <location>
        <begin position="537"/>
        <end position="553"/>
    </location>
</feature>
<feature type="compositionally biased region" description="Gly residues" evidence="1">
    <location>
        <begin position="155"/>
        <end position="165"/>
    </location>
</feature>
<feature type="compositionally biased region" description="Polar residues" evidence="1">
    <location>
        <begin position="660"/>
        <end position="670"/>
    </location>
</feature>
<feature type="compositionally biased region" description="Polar residues" evidence="1">
    <location>
        <begin position="308"/>
        <end position="317"/>
    </location>
</feature>
<keyword evidence="2" id="KW-0812">Transmembrane</keyword>
<evidence type="ECO:0000256" key="1">
    <source>
        <dbReference type="SAM" id="MobiDB-lite"/>
    </source>
</evidence>
<feature type="region of interest" description="Disordered" evidence="1">
    <location>
        <begin position="982"/>
        <end position="1036"/>
    </location>
</feature>
<feature type="compositionally biased region" description="Polar residues" evidence="1">
    <location>
        <begin position="902"/>
        <end position="912"/>
    </location>
</feature>
<feature type="compositionally biased region" description="Basic and acidic residues" evidence="1">
    <location>
        <begin position="411"/>
        <end position="421"/>
    </location>
</feature>
<sequence length="1153" mass="125741">MSNPRTTQAQETGISFYSLASRSASSAITLSSGAIAAITIVGSVLLFLVIVGPLLVHLAKRQNRHREAACAVSNLSLAEHGHLVQDGDINAPRRLRKKSAASERTSPFDMKDTESEGREGELTKHLSLPILPSVFSRPGIWRISGPLSGDTSWDGGAGDRNGNAGGNRPQSRTDSNMHGEQMYGSPEKHRGYTIYQNRRKTSWIDEDALHGPRVSPKKNTKRKTGWFTGNELTRTLSRHLSFHKFGAPELARSPTLPCIETGQERESVDGMPEQPLENIKKRNTENPYGSRESDAEIGIEPRFPVRQPLQQGGSLNTRPRPVPLSIPNAAPPNPYRHSHTAVNATHQLAGQARVPSVEAGVKAQRHSRLQQSNTDAELQAILRRTADELEDGSRSARRQTLMLPPSSSPPKRLDQARREPSQEWGYDQDYTRPGDMTPSPAKSQKSAPAAVMYSELEGCSPKVQQGPSQNGTPWQKHQRTHTRQISLFPQVSMYPGSNDVTATPSTRSPQTDKPHHKVLSSPSRMAQTSPSYPQHGLSSRSYSPASQQSSALSTVYSEDEGSPPTGDSVLEGTSEIERQAMAQALRACDAFDGGQTRRAGNSRNDEGNLEPQGIFQTIRDPHIRKRARGETLSNTVRDAAVSVSIHQDNIKQPAARTPPKATSTFTFQTAEDTREDPFTTYVTPTRQKPQRLSQVFSPLPAELPGDSIDPINSMKPISETPTPSPSRRCVVPPPHRLRPATSSPTLGQYHDARPQIQPPSREPSPAVSESGLSSVYDSYRYSRYSDSVEGSQTLARLSGATILAAPPVEPPPTKTKWDEDMILTASAKSDEDHRGVESAKVASRPARVSLNNAMLGAGAYTHLVGTFDSSGVEDGSPQREYTMEDTLPRFQPIRDISLGEARNSSGESTYSQDGDGRDKLGPLMPFYTARKVSGKHTMGVTSTVAELRRMNSQLSCVSGYSTATTVIAGDVSPTLPALRGGGFSPGKKGAGSGAKNYLSLGSSPTSKTGEDEESHVQSKRYDAGSAMNGNEHNEDKMMPVGITEDTVTTRRRGTKDGITIRRGGLGRSRRGTIVQSYEHDLDRARQVYRDSRGYNLQAIMEVSKESVGHRDLITHAAKLPQEEERKSLAALELYDNKGFLRSSMASQDSVNYV</sequence>
<comment type="caution">
    <text evidence="3">The sequence shown here is derived from an EMBL/GenBank/DDBJ whole genome shotgun (WGS) entry which is preliminary data.</text>
</comment>
<reference evidence="3 4" key="1">
    <citation type="submission" date="2018-12" db="EMBL/GenBank/DDBJ databases">
        <title>Draft genome sequence of Xylaria grammica IHI A82.</title>
        <authorList>
            <person name="Buettner E."/>
            <person name="Kellner H."/>
        </authorList>
    </citation>
    <scope>NUCLEOTIDE SEQUENCE [LARGE SCALE GENOMIC DNA]</scope>
    <source>
        <strain evidence="3 4">IHI A82</strain>
    </source>
</reference>
<gene>
    <name evidence="3" type="ORF">EKO27_g2273</name>
</gene>
<feature type="region of interest" description="Disordered" evidence="1">
    <location>
        <begin position="306"/>
        <end position="570"/>
    </location>
</feature>
<feature type="compositionally biased region" description="Pro residues" evidence="1">
    <location>
        <begin position="320"/>
        <end position="334"/>
    </location>
</feature>
<feature type="compositionally biased region" description="Polar residues" evidence="1">
    <location>
        <begin position="169"/>
        <end position="178"/>
    </location>
</feature>